<dbReference type="KEGG" id="aaf:AURANDRAFT_69498"/>
<evidence type="ECO:0000313" key="1">
    <source>
        <dbReference type="EMBL" id="EGB01785.1"/>
    </source>
</evidence>
<proteinExistence type="predicted"/>
<accession>F0YSX4</accession>
<dbReference type="InParanoid" id="F0YSX4"/>
<protein>
    <submittedName>
        <fullName evidence="1">Uncharacterized protein</fullName>
    </submittedName>
</protein>
<dbReference type="AlphaFoldDB" id="F0YSX4"/>
<gene>
    <name evidence="1" type="ORF">AURANDRAFT_69498</name>
</gene>
<organism evidence="2">
    <name type="scientific">Aureococcus anophagefferens</name>
    <name type="common">Harmful bloom alga</name>
    <dbReference type="NCBI Taxonomy" id="44056"/>
    <lineage>
        <taxon>Eukaryota</taxon>
        <taxon>Sar</taxon>
        <taxon>Stramenopiles</taxon>
        <taxon>Ochrophyta</taxon>
        <taxon>Pelagophyceae</taxon>
        <taxon>Pelagomonadales</taxon>
        <taxon>Pelagomonadaceae</taxon>
        <taxon>Aureococcus</taxon>
    </lineage>
</organism>
<evidence type="ECO:0000313" key="2">
    <source>
        <dbReference type="Proteomes" id="UP000002729"/>
    </source>
</evidence>
<dbReference type="GeneID" id="20227557"/>
<dbReference type="RefSeq" id="XP_009043516.1">
    <property type="nucleotide sequence ID" value="XM_009045268.1"/>
</dbReference>
<dbReference type="OrthoDB" id="233089at2759"/>
<name>F0YSX4_AURAN</name>
<keyword evidence="2" id="KW-1185">Reference proteome</keyword>
<reference evidence="1 2" key="1">
    <citation type="journal article" date="2011" name="Proc. Natl. Acad. Sci. U.S.A.">
        <title>Niche of harmful alga Aureococcus anophagefferens revealed through ecogenomics.</title>
        <authorList>
            <person name="Gobler C.J."/>
            <person name="Berry D.L."/>
            <person name="Dyhrman S.T."/>
            <person name="Wilhelm S.W."/>
            <person name="Salamov A."/>
            <person name="Lobanov A.V."/>
            <person name="Zhang Y."/>
            <person name="Collier J.L."/>
            <person name="Wurch L.L."/>
            <person name="Kustka A.B."/>
            <person name="Dill B.D."/>
            <person name="Shah M."/>
            <person name="VerBerkmoes N.C."/>
            <person name="Kuo A."/>
            <person name="Terry A."/>
            <person name="Pangilinan J."/>
            <person name="Lindquist E.A."/>
            <person name="Lucas S."/>
            <person name="Paulsen I.T."/>
            <person name="Hattenrath-Lehmann T.K."/>
            <person name="Talmage S.C."/>
            <person name="Walker E.A."/>
            <person name="Koch F."/>
            <person name="Burson A.M."/>
            <person name="Marcoval M.A."/>
            <person name="Tang Y.Z."/>
            <person name="Lecleir G.R."/>
            <person name="Coyne K.J."/>
            <person name="Berg G.M."/>
            <person name="Bertrand E.M."/>
            <person name="Saito M.A."/>
            <person name="Gladyshev V.N."/>
            <person name="Grigoriev I.V."/>
        </authorList>
    </citation>
    <scope>NUCLEOTIDE SEQUENCE [LARGE SCALE GENOMIC DNA]</scope>
    <source>
        <strain evidence="2">CCMP 1984</strain>
    </source>
</reference>
<sequence>MAAEPPGSGACWDGVVRLIVVGDAGSGKSAVIESFSAHLRGEPPPPRRASLEAARPVEGRDAFAPCAPGDVGFDALGRRVCLLEIPGALAAPAGGDAFLALTEMPRDQGRTRVIQRRFN</sequence>
<dbReference type="EMBL" id="GL834188">
    <property type="protein sequence ID" value="EGB01785.1"/>
    <property type="molecule type" value="Genomic_DNA"/>
</dbReference>
<dbReference type="Proteomes" id="UP000002729">
    <property type="component" value="Unassembled WGS sequence"/>
</dbReference>
<feature type="non-terminal residue" evidence="1">
    <location>
        <position position="119"/>
    </location>
</feature>